<comment type="caution">
    <text evidence="2">The sequence shown here is derived from an EMBL/GenBank/DDBJ whole genome shotgun (WGS) entry which is preliminary data.</text>
</comment>
<feature type="domain" description="Glycosyltransferase 2-like" evidence="1">
    <location>
        <begin position="9"/>
        <end position="138"/>
    </location>
</feature>
<keyword evidence="2" id="KW-0808">Transferase</keyword>
<dbReference type="EMBL" id="JAWDIT010000001">
    <property type="protein sequence ID" value="MDU0344760.1"/>
    <property type="molecule type" value="Genomic_DNA"/>
</dbReference>
<gene>
    <name evidence="2" type="ORF">RWH44_03480</name>
</gene>
<dbReference type="InterPro" id="IPR001173">
    <property type="entry name" value="Glyco_trans_2-like"/>
</dbReference>
<accession>A0ABU3SK61</accession>
<evidence type="ECO:0000259" key="1">
    <source>
        <dbReference type="Pfam" id="PF00535"/>
    </source>
</evidence>
<dbReference type="CDD" id="cd00761">
    <property type="entry name" value="Glyco_tranf_GTA_type"/>
    <property type="match status" value="1"/>
</dbReference>
<keyword evidence="2" id="KW-0328">Glycosyltransferase</keyword>
<organism evidence="2 3">
    <name type="scientific">Microbacterium phycohabitans</name>
    <dbReference type="NCBI Taxonomy" id="3075993"/>
    <lineage>
        <taxon>Bacteria</taxon>
        <taxon>Bacillati</taxon>
        <taxon>Actinomycetota</taxon>
        <taxon>Actinomycetes</taxon>
        <taxon>Micrococcales</taxon>
        <taxon>Microbacteriaceae</taxon>
        <taxon>Microbacterium</taxon>
    </lineage>
</organism>
<evidence type="ECO:0000313" key="3">
    <source>
        <dbReference type="Proteomes" id="UP001261125"/>
    </source>
</evidence>
<dbReference type="Gene3D" id="3.90.550.10">
    <property type="entry name" value="Spore Coat Polysaccharide Biosynthesis Protein SpsA, Chain A"/>
    <property type="match status" value="1"/>
</dbReference>
<dbReference type="RefSeq" id="WP_316003626.1">
    <property type="nucleotide sequence ID" value="NZ_JAWDIT010000001.1"/>
</dbReference>
<name>A0ABU3SK61_9MICO</name>
<protein>
    <submittedName>
        <fullName evidence="2">Glycosyltransferase family A protein</fullName>
        <ecNumber evidence="2">2.4.-.-</ecNumber>
    </submittedName>
</protein>
<evidence type="ECO:0000313" key="2">
    <source>
        <dbReference type="EMBL" id="MDU0344760.1"/>
    </source>
</evidence>
<dbReference type="Pfam" id="PF00535">
    <property type="entry name" value="Glycos_transf_2"/>
    <property type="match status" value="1"/>
</dbReference>
<reference evidence="2 3" key="1">
    <citation type="submission" date="2023-09" db="EMBL/GenBank/DDBJ databases">
        <title>Microbacterium fusihabitans sp. nov., Microbacterium phycihabitans sp. nov., and Microbacterium cervinum sp. nov., isolated from dried seaweeds of beach.</title>
        <authorList>
            <person name="Lee S.D."/>
        </authorList>
    </citation>
    <scope>NUCLEOTIDE SEQUENCE [LARGE SCALE GENOMIC DNA]</scope>
    <source>
        <strain evidence="2 3">KSW2-29</strain>
    </source>
</reference>
<sequence>MSTPSFACVIPTHNRHHFLRESLSSVLAQTLAAEQIIVVSDVPDPEAAEICRELAAESGHPNVVFVHDPSAGSGASASRNRGAAEATADYLGFLDDDDLWQPSLLEAVAAALTGNGSDLVAVNREIFSETDSHVGPRIAEGLKSADVAAASLGTTGSNMIVSRLAFDAVGGFDAQLPVKNDTDFFFRYLLAGFTYAVVPDLLVRQRKHGLGQLTTKNERRAHGTELYIAKHREHLTRRDLRKLRLTIHRIRRASATTFRGRTVHLLGALANYTPADFLRERREWKMWHQADA</sequence>
<dbReference type="GO" id="GO:0016757">
    <property type="term" value="F:glycosyltransferase activity"/>
    <property type="evidence" value="ECO:0007669"/>
    <property type="project" value="UniProtKB-KW"/>
</dbReference>
<dbReference type="InterPro" id="IPR029044">
    <property type="entry name" value="Nucleotide-diphossugar_trans"/>
</dbReference>
<dbReference type="InterPro" id="IPR050834">
    <property type="entry name" value="Glycosyltransf_2"/>
</dbReference>
<dbReference type="SUPFAM" id="SSF53448">
    <property type="entry name" value="Nucleotide-diphospho-sugar transferases"/>
    <property type="match status" value="1"/>
</dbReference>
<dbReference type="EC" id="2.4.-.-" evidence="2"/>
<dbReference type="Proteomes" id="UP001261125">
    <property type="component" value="Unassembled WGS sequence"/>
</dbReference>
<dbReference type="PANTHER" id="PTHR43685">
    <property type="entry name" value="GLYCOSYLTRANSFERASE"/>
    <property type="match status" value="1"/>
</dbReference>
<proteinExistence type="predicted"/>
<keyword evidence="3" id="KW-1185">Reference proteome</keyword>
<dbReference type="PANTHER" id="PTHR43685:SF11">
    <property type="entry name" value="GLYCOSYLTRANSFERASE TAGX-RELATED"/>
    <property type="match status" value="1"/>
</dbReference>